<keyword evidence="2" id="KW-0624">Polysaccharide degradation</keyword>
<dbReference type="GO" id="GO:0030570">
    <property type="term" value="F:pectate lyase activity"/>
    <property type="evidence" value="ECO:0007669"/>
    <property type="project" value="InterPro"/>
</dbReference>
<protein>
    <submittedName>
        <fullName evidence="5">Pectate lyase</fullName>
    </submittedName>
</protein>
<dbReference type="InterPro" id="IPR002022">
    <property type="entry name" value="Pec_lyase"/>
</dbReference>
<comment type="similarity">
    <text evidence="2">Belongs to the polysaccharide lyase 1 family.</text>
</comment>
<reference evidence="6" key="1">
    <citation type="journal article" date="2021" name="Curr. Microbiol.">
        <title>Complete genome of nocamycin-producing strain Saccharothrix syringae NRRL B-16468 reveals the biosynthetic potential for secondary metabolites.</title>
        <authorList>
            <person name="Mo X."/>
            <person name="Yang S."/>
        </authorList>
    </citation>
    <scope>NUCLEOTIDE SEQUENCE [LARGE SCALE GENOMIC DNA]</scope>
    <source>
        <strain evidence="6">ATCC 51364 / DSM 43886 / JCM 6844 / KCTC 9398 / NBRC 14523 / NRRL B-16468 / INA 2240</strain>
    </source>
</reference>
<accession>A0A5Q0H7J1</accession>
<sequence>MVLTSPSPRPPSSEHRRTRSPTTYRRRRRRPRPTEDFVRRTPAFALAATLIGGVTAAVTAPVAAAPVAAAADSPVGFASVNALGQNGTTGGAGGPEVTVTNADDFIANIKAAGPRVVRVQGLITLPAGMYDVSSDKTITGVGASSGITGGGLNVGLPVSGATTPPADAVHNVIIRNMVFRNASDDSINVQMFSHHVWIDHNDLASGYDGLIDIKRGSSYVTVSWNHTHHHTKNMLLGHDDKNGAQDTGYLKVTYHHNWFDKTPQRNPRVRFGNPVHVFNNYYFDNSDTGVACQARSGCWVEGNYFEDVEEPMTNSYSGPRGNIVERNNVYVGESGSPDIGGSSGVEDPARYYQYTVDGPGDVKTLVTRGAGTGRI</sequence>
<dbReference type="SUPFAM" id="SSF51126">
    <property type="entry name" value="Pectin lyase-like"/>
    <property type="match status" value="1"/>
</dbReference>
<dbReference type="Proteomes" id="UP000325787">
    <property type="component" value="Chromosome"/>
</dbReference>
<dbReference type="EMBL" id="CP034550">
    <property type="protein sequence ID" value="QFZ21865.1"/>
    <property type="molecule type" value="Genomic_DNA"/>
</dbReference>
<gene>
    <name evidence="5" type="ORF">EKG83_34665</name>
</gene>
<dbReference type="Pfam" id="PF00544">
    <property type="entry name" value="Pectate_lyase_4"/>
    <property type="match status" value="1"/>
</dbReference>
<dbReference type="InterPro" id="IPR045032">
    <property type="entry name" value="PEL"/>
</dbReference>
<evidence type="ECO:0000256" key="1">
    <source>
        <dbReference type="ARBA" id="ARBA00023239"/>
    </source>
</evidence>
<evidence type="ECO:0000256" key="2">
    <source>
        <dbReference type="RuleBase" id="RU361173"/>
    </source>
</evidence>
<dbReference type="InterPro" id="IPR012334">
    <property type="entry name" value="Pectin_lyas_fold"/>
</dbReference>
<name>A0A5Q0H7J1_SACSY</name>
<dbReference type="Gene3D" id="2.160.20.10">
    <property type="entry name" value="Single-stranded right-handed beta-helix, Pectin lyase-like"/>
    <property type="match status" value="1"/>
</dbReference>
<comment type="subcellular location">
    <subcellularLocation>
        <location evidence="2">Secreted</location>
    </subcellularLocation>
</comment>
<dbReference type="GO" id="GO:0005576">
    <property type="term" value="C:extracellular region"/>
    <property type="evidence" value="ECO:0007669"/>
    <property type="project" value="UniProtKB-SubCell"/>
</dbReference>
<keyword evidence="2" id="KW-0964">Secreted</keyword>
<dbReference type="InterPro" id="IPR011050">
    <property type="entry name" value="Pectin_lyase_fold/virulence"/>
</dbReference>
<dbReference type="PANTHER" id="PTHR31683:SF18">
    <property type="entry name" value="PECTATE LYASE 21-RELATED"/>
    <property type="match status" value="1"/>
</dbReference>
<feature type="compositionally biased region" description="Basic residues" evidence="3">
    <location>
        <begin position="16"/>
        <end position="31"/>
    </location>
</feature>
<evidence type="ECO:0000313" key="6">
    <source>
        <dbReference type="Proteomes" id="UP000325787"/>
    </source>
</evidence>
<dbReference type="PANTHER" id="PTHR31683">
    <property type="entry name" value="PECTATE LYASE 18-RELATED"/>
    <property type="match status" value="1"/>
</dbReference>
<dbReference type="GO" id="GO:0000272">
    <property type="term" value="P:polysaccharide catabolic process"/>
    <property type="evidence" value="ECO:0007669"/>
    <property type="project" value="UniProtKB-KW"/>
</dbReference>
<keyword evidence="6" id="KW-1185">Reference proteome</keyword>
<proteinExistence type="inferred from homology"/>
<evidence type="ECO:0000313" key="5">
    <source>
        <dbReference type="EMBL" id="QFZ21865.1"/>
    </source>
</evidence>
<dbReference type="KEGG" id="ssyi:EKG83_34665"/>
<evidence type="ECO:0000259" key="4">
    <source>
        <dbReference type="SMART" id="SM00656"/>
    </source>
</evidence>
<organism evidence="5 6">
    <name type="scientific">Saccharothrix syringae</name>
    <name type="common">Nocardiopsis syringae</name>
    <dbReference type="NCBI Taxonomy" id="103733"/>
    <lineage>
        <taxon>Bacteria</taxon>
        <taxon>Bacillati</taxon>
        <taxon>Actinomycetota</taxon>
        <taxon>Actinomycetes</taxon>
        <taxon>Pseudonocardiales</taxon>
        <taxon>Pseudonocardiaceae</taxon>
        <taxon>Saccharothrix</taxon>
    </lineage>
</organism>
<feature type="domain" description="Pectate lyase" evidence="4">
    <location>
        <begin position="92"/>
        <end position="311"/>
    </location>
</feature>
<feature type="region of interest" description="Disordered" evidence="3">
    <location>
        <begin position="1"/>
        <end position="37"/>
    </location>
</feature>
<dbReference type="OrthoDB" id="112037at2"/>
<keyword evidence="2" id="KW-0119">Carbohydrate metabolism</keyword>
<dbReference type="AlphaFoldDB" id="A0A5Q0H7J1"/>
<evidence type="ECO:0000256" key="3">
    <source>
        <dbReference type="SAM" id="MobiDB-lite"/>
    </source>
</evidence>
<dbReference type="SMART" id="SM00656">
    <property type="entry name" value="Amb_all"/>
    <property type="match status" value="1"/>
</dbReference>
<keyword evidence="1 2" id="KW-0456">Lyase</keyword>